<protein>
    <recommendedName>
        <fullName evidence="1">GH64 domain-containing protein</fullName>
    </recommendedName>
</protein>
<dbReference type="Gene3D" id="3.30.920.50">
    <property type="entry name" value="Beta-1,3-glucanase, C-terminal domain"/>
    <property type="match status" value="1"/>
</dbReference>
<evidence type="ECO:0000259" key="1">
    <source>
        <dbReference type="PROSITE" id="PS52006"/>
    </source>
</evidence>
<dbReference type="AlphaFoldDB" id="A0A9P4IG89"/>
<dbReference type="PANTHER" id="PTHR38165:SF1">
    <property type="entry name" value="GLUCANASE B"/>
    <property type="match status" value="1"/>
</dbReference>
<proteinExistence type="predicted"/>
<accession>A0A9P4IG89</accession>
<dbReference type="Gene3D" id="2.60.110.10">
    <property type="entry name" value="Thaumatin"/>
    <property type="match status" value="1"/>
</dbReference>
<dbReference type="InterPro" id="IPR032477">
    <property type="entry name" value="Glyco_hydro_64"/>
</dbReference>
<dbReference type="Proteomes" id="UP000799772">
    <property type="component" value="Unassembled WGS sequence"/>
</dbReference>
<dbReference type="Pfam" id="PF16483">
    <property type="entry name" value="Glyco_hydro_64"/>
    <property type="match status" value="1"/>
</dbReference>
<dbReference type="EMBL" id="ML978123">
    <property type="protein sequence ID" value="KAF2101181.1"/>
    <property type="molecule type" value="Genomic_DNA"/>
</dbReference>
<dbReference type="InterPro" id="IPR037176">
    <property type="entry name" value="Osmotin/thaumatin-like_sf"/>
</dbReference>
<dbReference type="InterPro" id="IPR037398">
    <property type="entry name" value="Glyco_hydro_64_fam"/>
</dbReference>
<dbReference type="PANTHER" id="PTHR38165">
    <property type="match status" value="1"/>
</dbReference>
<dbReference type="CDD" id="cd09220">
    <property type="entry name" value="GH64-GluB-like"/>
    <property type="match status" value="1"/>
</dbReference>
<organism evidence="2 3">
    <name type="scientific">Rhizodiscina lignyota</name>
    <dbReference type="NCBI Taxonomy" id="1504668"/>
    <lineage>
        <taxon>Eukaryota</taxon>
        <taxon>Fungi</taxon>
        <taxon>Dikarya</taxon>
        <taxon>Ascomycota</taxon>
        <taxon>Pezizomycotina</taxon>
        <taxon>Dothideomycetes</taxon>
        <taxon>Pleosporomycetidae</taxon>
        <taxon>Aulographales</taxon>
        <taxon>Rhizodiscinaceae</taxon>
        <taxon>Rhizodiscina</taxon>
    </lineage>
</organism>
<gene>
    <name evidence="2" type="ORF">NA57DRAFT_53158</name>
</gene>
<reference evidence="2" key="1">
    <citation type="journal article" date="2020" name="Stud. Mycol.">
        <title>101 Dothideomycetes genomes: a test case for predicting lifestyles and emergence of pathogens.</title>
        <authorList>
            <person name="Haridas S."/>
            <person name="Albert R."/>
            <person name="Binder M."/>
            <person name="Bloem J."/>
            <person name="Labutti K."/>
            <person name="Salamov A."/>
            <person name="Andreopoulos B."/>
            <person name="Baker S."/>
            <person name="Barry K."/>
            <person name="Bills G."/>
            <person name="Bluhm B."/>
            <person name="Cannon C."/>
            <person name="Castanera R."/>
            <person name="Culley D."/>
            <person name="Daum C."/>
            <person name="Ezra D."/>
            <person name="Gonzalez J."/>
            <person name="Henrissat B."/>
            <person name="Kuo A."/>
            <person name="Liang C."/>
            <person name="Lipzen A."/>
            <person name="Lutzoni F."/>
            <person name="Magnuson J."/>
            <person name="Mondo S."/>
            <person name="Nolan M."/>
            <person name="Ohm R."/>
            <person name="Pangilinan J."/>
            <person name="Park H.-J."/>
            <person name="Ramirez L."/>
            <person name="Alfaro M."/>
            <person name="Sun H."/>
            <person name="Tritt A."/>
            <person name="Yoshinaga Y."/>
            <person name="Zwiers L.-H."/>
            <person name="Turgeon B."/>
            <person name="Goodwin S."/>
            <person name="Spatafora J."/>
            <person name="Crous P."/>
            <person name="Grigoriev I."/>
        </authorList>
    </citation>
    <scope>NUCLEOTIDE SEQUENCE</scope>
    <source>
        <strain evidence="2">CBS 133067</strain>
    </source>
</reference>
<dbReference type="OrthoDB" id="10058186at2759"/>
<feature type="domain" description="GH64" evidence="1">
    <location>
        <begin position="1"/>
        <end position="353"/>
    </location>
</feature>
<evidence type="ECO:0000313" key="2">
    <source>
        <dbReference type="EMBL" id="KAF2101181.1"/>
    </source>
</evidence>
<comment type="caution">
    <text evidence="2">The sequence shown here is derived from an EMBL/GenBank/DDBJ whole genome shotgun (WGS) entry which is preliminary data.</text>
</comment>
<keyword evidence="3" id="KW-1185">Reference proteome</keyword>
<sequence length="406" mass="43896">MATLNTSLVNSSSTNTIYAYVTGLQIDNNNSWYLLQSDGKTVYNPASPSKPGAALARDCAIPLANIGSTKTISIPHTAGGRIYLSYNDKLTFYINPGPNLVEPSVTNPSDPNINIAWGFCEFTWNAQQLYANISYVDFVSIPIAIELDTDSGATLSVKGTRSNGLQTIANGLTQQSQSDGQGWSSLIVKNSSGNLLRALSPNQGMVDNANLFKDYYDPYVDQVWQKYKTTTMTIDTPGAGTVSGQVTNDGNLTLNNEKFSKPSTRDIFSANSGPFATGSDSLRNAIIPRLNAEFNRSTLLKTDSFPAPENLYYQETITNHYARIVHAANVDGRGYASPYDDVTPAGGVDQSGFVNAGDPKVFTVTVGGRQYDNTSTSTASKRQGGTVCNWCGWDERVREGEDDKLV</sequence>
<evidence type="ECO:0000313" key="3">
    <source>
        <dbReference type="Proteomes" id="UP000799772"/>
    </source>
</evidence>
<name>A0A9P4IG89_9PEZI</name>
<dbReference type="PROSITE" id="PS52006">
    <property type="entry name" value="GH64"/>
    <property type="match status" value="1"/>
</dbReference>
<dbReference type="InterPro" id="IPR042517">
    <property type="entry name" value="Glyco_hydro_64_N_2"/>
</dbReference>